<organism evidence="7 8">
    <name type="scientific">Alicyclobacillus fodiniaquatilis</name>
    <dbReference type="NCBI Taxonomy" id="1661150"/>
    <lineage>
        <taxon>Bacteria</taxon>
        <taxon>Bacillati</taxon>
        <taxon>Bacillota</taxon>
        <taxon>Bacilli</taxon>
        <taxon>Bacillales</taxon>
        <taxon>Alicyclobacillaceae</taxon>
        <taxon>Alicyclobacillus</taxon>
    </lineage>
</organism>
<evidence type="ECO:0000313" key="8">
    <source>
        <dbReference type="Proteomes" id="UP001597079"/>
    </source>
</evidence>
<evidence type="ECO:0000313" key="7">
    <source>
        <dbReference type="EMBL" id="MFD1675287.1"/>
    </source>
</evidence>
<evidence type="ECO:0000256" key="3">
    <source>
        <dbReference type="ARBA" id="ARBA00022630"/>
    </source>
</evidence>
<evidence type="ECO:0000256" key="1">
    <source>
        <dbReference type="ARBA" id="ARBA00001974"/>
    </source>
</evidence>
<dbReference type="EMBL" id="JBHUCX010000028">
    <property type="protein sequence ID" value="MFD1675287.1"/>
    <property type="molecule type" value="Genomic_DNA"/>
</dbReference>
<proteinExistence type="inferred from homology"/>
<dbReference type="PANTHER" id="PTHR42913:SF3">
    <property type="entry name" value="64 KDA MITOCHONDRIAL NADH DEHYDROGENASE (EUROFUNG)"/>
    <property type="match status" value="1"/>
</dbReference>
<comment type="cofactor">
    <cofactor evidence="1">
        <name>FAD</name>
        <dbReference type="ChEBI" id="CHEBI:57692"/>
    </cofactor>
</comment>
<sequence>MEHRKILILGAGYAGMAAAVQLQKHHVPFTLINKHNYHYFKTLLHEAAGGRRSLQTYAIALDDILTKDTSHAVKDAVKSIDIAGKQVDTEHGTYTYDTLIIALGSQTAYFHVPGLKENSFVLNSLENAKQIRTHIEETFLSYKTTPNPEALRVVIGGAGLTGVELIGELADYLPHFLASHDIPADDFELMLVHSRSEILPGVDERLRHLAADKLQERGVRLVLNERIVSAGPQEIVLQSGATLRAQTLIWTGGVEANPVLTQAGFTVDNRGRAKVNEFLQSVDDPDVYIVGDNSLFTESSGESLPPTGQVAEQMGHHLSNNLLRQLRNEEPEPFVFHNRGMVASLGPKYGVAEVGHHTAKGLTALILKNGTKAKYLMHLGGPHVLFEKHQQWIEI</sequence>
<reference evidence="8" key="1">
    <citation type="journal article" date="2019" name="Int. J. Syst. Evol. Microbiol.">
        <title>The Global Catalogue of Microorganisms (GCM) 10K type strain sequencing project: providing services to taxonomists for standard genome sequencing and annotation.</title>
        <authorList>
            <consortium name="The Broad Institute Genomics Platform"/>
            <consortium name="The Broad Institute Genome Sequencing Center for Infectious Disease"/>
            <person name="Wu L."/>
            <person name="Ma J."/>
        </authorList>
    </citation>
    <scope>NUCLEOTIDE SEQUENCE [LARGE SCALE GENOMIC DNA]</scope>
    <source>
        <strain evidence="8">CGMCC 1.12286</strain>
    </source>
</reference>
<keyword evidence="8" id="KW-1185">Reference proteome</keyword>
<evidence type="ECO:0000256" key="2">
    <source>
        <dbReference type="ARBA" id="ARBA00005272"/>
    </source>
</evidence>
<keyword evidence="4" id="KW-0274">FAD</keyword>
<feature type="domain" description="FAD/NAD(P)-binding" evidence="6">
    <location>
        <begin position="5"/>
        <end position="315"/>
    </location>
</feature>
<dbReference type="InterPro" id="IPR036188">
    <property type="entry name" value="FAD/NAD-bd_sf"/>
</dbReference>
<dbReference type="PRINTS" id="PR00368">
    <property type="entry name" value="FADPNR"/>
</dbReference>
<protein>
    <submittedName>
        <fullName evidence="7">NAD(P)/FAD-dependent oxidoreductase</fullName>
        <ecNumber evidence="7">1.6.5.-</ecNumber>
    </submittedName>
</protein>
<keyword evidence="5 7" id="KW-0560">Oxidoreductase</keyword>
<dbReference type="Gene3D" id="3.50.50.100">
    <property type="match status" value="1"/>
</dbReference>
<comment type="similarity">
    <text evidence="2">Belongs to the NADH dehydrogenase family.</text>
</comment>
<dbReference type="SUPFAM" id="SSF51905">
    <property type="entry name" value="FAD/NAD(P)-binding domain"/>
    <property type="match status" value="2"/>
</dbReference>
<dbReference type="PRINTS" id="PR00411">
    <property type="entry name" value="PNDRDTASEI"/>
</dbReference>
<dbReference type="RefSeq" id="WP_377943161.1">
    <property type="nucleotide sequence ID" value="NZ_JBHUCX010000028.1"/>
</dbReference>
<dbReference type="Proteomes" id="UP001597079">
    <property type="component" value="Unassembled WGS sequence"/>
</dbReference>
<evidence type="ECO:0000256" key="5">
    <source>
        <dbReference type="ARBA" id="ARBA00023002"/>
    </source>
</evidence>
<keyword evidence="3" id="KW-0285">Flavoprotein</keyword>
<dbReference type="InterPro" id="IPR051169">
    <property type="entry name" value="NADH-Q_oxidoreductase"/>
</dbReference>
<evidence type="ECO:0000259" key="6">
    <source>
        <dbReference type="Pfam" id="PF07992"/>
    </source>
</evidence>
<dbReference type="GO" id="GO:0016491">
    <property type="term" value="F:oxidoreductase activity"/>
    <property type="evidence" value="ECO:0007669"/>
    <property type="project" value="UniProtKB-KW"/>
</dbReference>
<evidence type="ECO:0000256" key="4">
    <source>
        <dbReference type="ARBA" id="ARBA00022827"/>
    </source>
</evidence>
<gene>
    <name evidence="7" type="ORF">ACFSB2_11330</name>
</gene>
<name>A0ABW4JG41_9BACL</name>
<dbReference type="InterPro" id="IPR023753">
    <property type="entry name" value="FAD/NAD-binding_dom"/>
</dbReference>
<accession>A0ABW4JG41</accession>
<comment type="caution">
    <text evidence="7">The sequence shown here is derived from an EMBL/GenBank/DDBJ whole genome shotgun (WGS) entry which is preliminary data.</text>
</comment>
<dbReference type="PANTHER" id="PTHR42913">
    <property type="entry name" value="APOPTOSIS-INDUCING FACTOR 1"/>
    <property type="match status" value="1"/>
</dbReference>
<dbReference type="EC" id="1.6.5.-" evidence="7"/>
<dbReference type="Pfam" id="PF07992">
    <property type="entry name" value="Pyr_redox_2"/>
    <property type="match status" value="1"/>
</dbReference>